<dbReference type="AlphaFoldDB" id="A0A922I2V8"/>
<feature type="non-terminal residue" evidence="4">
    <location>
        <position position="1"/>
    </location>
</feature>
<dbReference type="SUPFAM" id="SSF50249">
    <property type="entry name" value="Nucleic acid-binding proteins"/>
    <property type="match status" value="1"/>
</dbReference>
<dbReference type="InterPro" id="IPR012340">
    <property type="entry name" value="NA-bd_OB-fold"/>
</dbReference>
<reference evidence="4" key="1">
    <citation type="submission" date="2013-05" db="EMBL/GenBank/DDBJ databases">
        <authorList>
            <person name="Yim A.K.Y."/>
            <person name="Chan T.F."/>
            <person name="Ji K.M."/>
            <person name="Liu X.Y."/>
            <person name="Zhou J.W."/>
            <person name="Li R.Q."/>
            <person name="Yang K.Y."/>
            <person name="Li J."/>
            <person name="Li M."/>
            <person name="Law P.T.W."/>
            <person name="Wu Y.L."/>
            <person name="Cai Z.L."/>
            <person name="Qin H."/>
            <person name="Bao Y."/>
            <person name="Leung R.K.K."/>
            <person name="Ng P.K.S."/>
            <person name="Zou J."/>
            <person name="Zhong X.J."/>
            <person name="Ran P.X."/>
            <person name="Zhong N.S."/>
            <person name="Liu Z.G."/>
            <person name="Tsui S.K.W."/>
        </authorList>
    </citation>
    <scope>NUCLEOTIDE SEQUENCE</scope>
    <source>
        <strain evidence="4">Derf</strain>
        <tissue evidence="4">Whole organism</tissue>
    </source>
</reference>
<dbReference type="InterPro" id="IPR035203">
    <property type="entry name" value="Cdc24_OB3"/>
</dbReference>
<gene>
    <name evidence="4" type="primary">NABP2</name>
    <name evidence="4" type="ORF">DERF_007736</name>
</gene>
<dbReference type="GO" id="GO:0070876">
    <property type="term" value="C:SOSS complex"/>
    <property type="evidence" value="ECO:0007669"/>
    <property type="project" value="TreeGrafter"/>
</dbReference>
<accession>A0A922I2V8</accession>
<evidence type="ECO:0000313" key="4">
    <source>
        <dbReference type="EMBL" id="KAH9517036.1"/>
    </source>
</evidence>
<protein>
    <submittedName>
        <fullName evidence="4">SOSS complex subunit B1</fullName>
    </submittedName>
</protein>
<evidence type="ECO:0000259" key="3">
    <source>
        <dbReference type="Pfam" id="PF17244"/>
    </source>
</evidence>
<name>A0A922I2V8_DERFA</name>
<feature type="transmembrane region" description="Helical" evidence="2">
    <location>
        <begin position="12"/>
        <end position="33"/>
    </location>
</feature>
<organism evidence="4 5">
    <name type="scientific">Dermatophagoides farinae</name>
    <name type="common">American house dust mite</name>
    <dbReference type="NCBI Taxonomy" id="6954"/>
    <lineage>
        <taxon>Eukaryota</taxon>
        <taxon>Metazoa</taxon>
        <taxon>Ecdysozoa</taxon>
        <taxon>Arthropoda</taxon>
        <taxon>Chelicerata</taxon>
        <taxon>Arachnida</taxon>
        <taxon>Acari</taxon>
        <taxon>Acariformes</taxon>
        <taxon>Sarcoptiformes</taxon>
        <taxon>Astigmata</taxon>
        <taxon>Psoroptidia</taxon>
        <taxon>Analgoidea</taxon>
        <taxon>Pyroglyphidae</taxon>
        <taxon>Dermatophagoidinae</taxon>
        <taxon>Dermatophagoides</taxon>
    </lineage>
</organism>
<evidence type="ECO:0000256" key="2">
    <source>
        <dbReference type="SAM" id="Phobius"/>
    </source>
</evidence>
<dbReference type="PANTHER" id="PTHR13356">
    <property type="entry name" value="OB FOLD NUCLEIC ACID BINDING PROTEIN-RELATED"/>
    <property type="match status" value="1"/>
</dbReference>
<comment type="caution">
    <text evidence="4">The sequence shown here is derived from an EMBL/GenBank/DDBJ whole genome shotgun (WGS) entry which is preliminary data.</text>
</comment>
<feature type="domain" description="Cell division control protein 24 OB" evidence="3">
    <location>
        <begin position="56"/>
        <end position="123"/>
    </location>
</feature>
<dbReference type="GO" id="GO:0010212">
    <property type="term" value="P:response to ionizing radiation"/>
    <property type="evidence" value="ECO:0007669"/>
    <property type="project" value="TreeGrafter"/>
</dbReference>
<dbReference type="Proteomes" id="UP000790347">
    <property type="component" value="Unassembled WGS sequence"/>
</dbReference>
<keyword evidence="2" id="KW-0472">Membrane</keyword>
<dbReference type="FunFam" id="2.40.50.140:FF:000072">
    <property type="entry name" value="SOSS complex subunit B2"/>
    <property type="match status" value="1"/>
</dbReference>
<proteinExistence type="predicted"/>
<dbReference type="Gene3D" id="2.40.50.140">
    <property type="entry name" value="Nucleic acid-binding proteins"/>
    <property type="match status" value="1"/>
</dbReference>
<reference evidence="4" key="2">
    <citation type="journal article" date="2022" name="Res Sq">
        <title>Comparative Genomics Reveals Insights into the Divergent Evolution of Astigmatic Mites and Household Pest Adaptations.</title>
        <authorList>
            <person name="Xiong Q."/>
            <person name="Wan A.T.-Y."/>
            <person name="Liu X.-Y."/>
            <person name="Fung C.S.-H."/>
            <person name="Xiao X."/>
            <person name="Malainual N."/>
            <person name="Hou J."/>
            <person name="Wang L."/>
            <person name="Wang M."/>
            <person name="Yang K."/>
            <person name="Cui Y."/>
            <person name="Leung E."/>
            <person name="Nong W."/>
            <person name="Shin S.-K."/>
            <person name="Au S."/>
            <person name="Jeong K.Y."/>
            <person name="Chew F.T."/>
            <person name="Hui J."/>
            <person name="Leung T.F."/>
            <person name="Tungtrongchitr A."/>
            <person name="Zhong N."/>
            <person name="Liu Z."/>
            <person name="Tsui S."/>
        </authorList>
    </citation>
    <scope>NUCLEOTIDE SEQUENCE</scope>
    <source>
        <strain evidence="4">Derf</strain>
        <tissue evidence="4">Whole organism</tissue>
    </source>
</reference>
<dbReference type="GO" id="GO:0005694">
    <property type="term" value="C:chromosome"/>
    <property type="evidence" value="ECO:0007669"/>
    <property type="project" value="UniProtKB-ARBA"/>
</dbReference>
<dbReference type="GO" id="GO:0000724">
    <property type="term" value="P:double-strand break repair via homologous recombination"/>
    <property type="evidence" value="ECO:0007669"/>
    <property type="project" value="TreeGrafter"/>
</dbReference>
<keyword evidence="5" id="KW-1185">Reference proteome</keyword>
<dbReference type="PANTHER" id="PTHR13356:SF0">
    <property type="entry name" value="SOSS COMPLEX SUBUNIT B HOMOLOG"/>
    <property type="match status" value="1"/>
</dbReference>
<keyword evidence="2" id="KW-0812">Transmembrane</keyword>
<dbReference type="GO" id="GO:0003677">
    <property type="term" value="F:DNA binding"/>
    <property type="evidence" value="ECO:0007669"/>
    <property type="project" value="UniProtKB-KW"/>
</dbReference>
<evidence type="ECO:0000313" key="5">
    <source>
        <dbReference type="Proteomes" id="UP000790347"/>
    </source>
</evidence>
<dbReference type="InterPro" id="IPR051231">
    <property type="entry name" value="SOSS-B"/>
</dbReference>
<dbReference type="GO" id="GO:0044818">
    <property type="term" value="P:mitotic G2/M transition checkpoint"/>
    <property type="evidence" value="ECO:0007669"/>
    <property type="project" value="TreeGrafter"/>
</dbReference>
<keyword evidence="1" id="KW-0238">DNA-binding</keyword>
<dbReference type="EMBL" id="ASGP02000003">
    <property type="protein sequence ID" value="KAH9517036.1"/>
    <property type="molecule type" value="Genomic_DNA"/>
</dbReference>
<keyword evidence="2" id="KW-1133">Transmembrane helix</keyword>
<dbReference type="Pfam" id="PF17244">
    <property type="entry name" value="CDC24_OB3"/>
    <property type="match status" value="1"/>
</dbReference>
<sequence>YEQNIYFFFREFFFNLGFEHSIFSIFFVNFRIIQTFIMGYSINHINMADKIESIKDLKPQMSKINLIGIVIEVVTRYLTKDNHDIRLFRIADRTGTINVCIYDEPGTYIQTGDICRLTRCYTSTHKGSLTVYLGRNGKITKIGEFCMSFVESPNMSEPDPSYQMAAMNS</sequence>
<evidence type="ECO:0000256" key="1">
    <source>
        <dbReference type="ARBA" id="ARBA00023125"/>
    </source>
</evidence>